<dbReference type="EMBL" id="QGMI01000782">
    <property type="protein sequence ID" value="TVY36805.1"/>
    <property type="molecule type" value="Genomic_DNA"/>
</dbReference>
<comment type="subcellular location">
    <subcellularLocation>
        <location evidence="1">Membrane</location>
        <topology evidence="1">Multi-pass membrane protein</topology>
    </subcellularLocation>
</comment>
<feature type="transmembrane region" description="Helical" evidence="7">
    <location>
        <begin position="12"/>
        <end position="31"/>
    </location>
</feature>
<feature type="region of interest" description="Disordered" evidence="6">
    <location>
        <begin position="280"/>
        <end position="306"/>
    </location>
</feature>
<evidence type="ECO:0000256" key="5">
    <source>
        <dbReference type="ARBA" id="ARBA00038359"/>
    </source>
</evidence>
<evidence type="ECO:0000256" key="6">
    <source>
        <dbReference type="SAM" id="MobiDB-lite"/>
    </source>
</evidence>
<comment type="caution">
    <text evidence="9">The sequence shown here is derived from an EMBL/GenBank/DDBJ whole genome shotgun (WGS) entry which is preliminary data.</text>
</comment>
<evidence type="ECO:0000313" key="9">
    <source>
        <dbReference type="EMBL" id="TVY36805.1"/>
    </source>
</evidence>
<evidence type="ECO:0000259" key="8">
    <source>
        <dbReference type="Pfam" id="PF20684"/>
    </source>
</evidence>
<protein>
    <recommendedName>
        <fullName evidence="8">Rhodopsin domain-containing protein</fullName>
    </recommendedName>
</protein>
<keyword evidence="3 7" id="KW-1133">Transmembrane helix</keyword>
<dbReference type="AlphaFoldDB" id="A0A8H8RL57"/>
<dbReference type="Pfam" id="PF20684">
    <property type="entry name" value="Fung_rhodopsin"/>
    <property type="match status" value="1"/>
</dbReference>
<dbReference type="InterPro" id="IPR049326">
    <property type="entry name" value="Rhodopsin_dom_fungi"/>
</dbReference>
<evidence type="ECO:0000313" key="10">
    <source>
        <dbReference type="Proteomes" id="UP000443090"/>
    </source>
</evidence>
<keyword evidence="10" id="KW-1185">Reference proteome</keyword>
<organism evidence="9 10">
    <name type="scientific">Lachnellula occidentalis</name>
    <dbReference type="NCBI Taxonomy" id="215460"/>
    <lineage>
        <taxon>Eukaryota</taxon>
        <taxon>Fungi</taxon>
        <taxon>Dikarya</taxon>
        <taxon>Ascomycota</taxon>
        <taxon>Pezizomycotina</taxon>
        <taxon>Leotiomycetes</taxon>
        <taxon>Helotiales</taxon>
        <taxon>Lachnaceae</taxon>
        <taxon>Lachnellula</taxon>
    </lineage>
</organism>
<feature type="transmembrane region" description="Helical" evidence="7">
    <location>
        <begin position="79"/>
        <end position="101"/>
    </location>
</feature>
<comment type="similarity">
    <text evidence="5">Belongs to the SAT4 family.</text>
</comment>
<evidence type="ECO:0000256" key="7">
    <source>
        <dbReference type="SAM" id="Phobius"/>
    </source>
</evidence>
<dbReference type="PANTHER" id="PTHR33048:SF96">
    <property type="entry name" value="INTEGRAL MEMBRANE PROTEIN"/>
    <property type="match status" value="1"/>
</dbReference>
<feature type="transmembrane region" description="Helical" evidence="7">
    <location>
        <begin position="107"/>
        <end position="129"/>
    </location>
</feature>
<evidence type="ECO:0000256" key="1">
    <source>
        <dbReference type="ARBA" id="ARBA00004141"/>
    </source>
</evidence>
<dbReference type="PANTHER" id="PTHR33048">
    <property type="entry name" value="PTH11-LIKE INTEGRAL MEMBRANE PROTEIN (AFU_ORTHOLOGUE AFUA_5G11245)"/>
    <property type="match status" value="1"/>
</dbReference>
<sequence length="306" mass="33158">MYKPQGRGPELIGVTGFLMALSSVTTLLRCYSRAVLVKSFGADDCFAIAGCYHGTGQHSDLIPPAELPVGLKWWWCCELVYVLSNMFLKLSIGIMLLRLTIVKTHRFIIYAVLAVLELYGVAYLLLFILQCRPSNYFWTRYTGGKGKVNGASTATIIRIPYVQDLSNQADFLWATTDVAIWSGAETGIGIAASAIATLRPFFRTFFNRSRLLGGSSGQTPGNGISGAQNKGYTNRSQHLISGDAIRLRDDVGKEGCATTVTADGGHGDMEGGIRKEFEVKVSRGSSGSTNKNGLRFGGEDSESELV</sequence>
<feature type="domain" description="Rhodopsin" evidence="8">
    <location>
        <begin position="28"/>
        <end position="144"/>
    </location>
</feature>
<feature type="compositionally biased region" description="Polar residues" evidence="6">
    <location>
        <begin position="283"/>
        <end position="292"/>
    </location>
</feature>
<dbReference type="OrthoDB" id="3936451at2759"/>
<feature type="compositionally biased region" description="Polar residues" evidence="6">
    <location>
        <begin position="217"/>
        <end position="232"/>
    </location>
</feature>
<feature type="region of interest" description="Disordered" evidence="6">
    <location>
        <begin position="213"/>
        <end position="232"/>
    </location>
</feature>
<gene>
    <name evidence="9" type="ORF">LOCC1_G005986</name>
</gene>
<keyword evidence="2 7" id="KW-0812">Transmembrane</keyword>
<evidence type="ECO:0000256" key="2">
    <source>
        <dbReference type="ARBA" id="ARBA00022692"/>
    </source>
</evidence>
<accession>A0A8H8RL57</accession>
<keyword evidence="4 7" id="KW-0472">Membrane</keyword>
<name>A0A8H8RL57_9HELO</name>
<dbReference type="Proteomes" id="UP000443090">
    <property type="component" value="Unassembled WGS sequence"/>
</dbReference>
<evidence type="ECO:0000256" key="4">
    <source>
        <dbReference type="ARBA" id="ARBA00023136"/>
    </source>
</evidence>
<reference evidence="9 10" key="1">
    <citation type="submission" date="2018-05" db="EMBL/GenBank/DDBJ databases">
        <title>Genome sequencing and assembly of the regulated plant pathogen Lachnellula willkommii and related sister species for the development of diagnostic species identification markers.</title>
        <authorList>
            <person name="Giroux E."/>
            <person name="Bilodeau G."/>
        </authorList>
    </citation>
    <scope>NUCLEOTIDE SEQUENCE [LARGE SCALE GENOMIC DNA]</scope>
    <source>
        <strain evidence="9 10">CBS 160.35</strain>
    </source>
</reference>
<dbReference type="GO" id="GO:0016020">
    <property type="term" value="C:membrane"/>
    <property type="evidence" value="ECO:0007669"/>
    <property type="project" value="UniProtKB-SubCell"/>
</dbReference>
<proteinExistence type="inferred from homology"/>
<dbReference type="InterPro" id="IPR052337">
    <property type="entry name" value="SAT4-like"/>
</dbReference>
<evidence type="ECO:0000256" key="3">
    <source>
        <dbReference type="ARBA" id="ARBA00022989"/>
    </source>
</evidence>